<protein>
    <submittedName>
        <fullName evidence="1">Uncharacterized protein</fullName>
    </submittedName>
</protein>
<dbReference type="EMBL" id="GBRH01161329">
    <property type="protein sequence ID" value="JAE36567.1"/>
    <property type="molecule type" value="Transcribed_RNA"/>
</dbReference>
<organism evidence="1">
    <name type="scientific">Arundo donax</name>
    <name type="common">Giant reed</name>
    <name type="synonym">Donax arundinaceus</name>
    <dbReference type="NCBI Taxonomy" id="35708"/>
    <lineage>
        <taxon>Eukaryota</taxon>
        <taxon>Viridiplantae</taxon>
        <taxon>Streptophyta</taxon>
        <taxon>Embryophyta</taxon>
        <taxon>Tracheophyta</taxon>
        <taxon>Spermatophyta</taxon>
        <taxon>Magnoliopsida</taxon>
        <taxon>Liliopsida</taxon>
        <taxon>Poales</taxon>
        <taxon>Poaceae</taxon>
        <taxon>PACMAD clade</taxon>
        <taxon>Arundinoideae</taxon>
        <taxon>Arundineae</taxon>
        <taxon>Arundo</taxon>
    </lineage>
</organism>
<reference evidence="1" key="2">
    <citation type="journal article" date="2015" name="Data Brief">
        <title>Shoot transcriptome of the giant reed, Arundo donax.</title>
        <authorList>
            <person name="Barrero R.A."/>
            <person name="Guerrero F.D."/>
            <person name="Moolhuijzen P."/>
            <person name="Goolsby J.A."/>
            <person name="Tidwell J."/>
            <person name="Bellgard S.E."/>
            <person name="Bellgard M.I."/>
        </authorList>
    </citation>
    <scope>NUCLEOTIDE SEQUENCE</scope>
    <source>
        <tissue evidence="1">Shoot tissue taken approximately 20 cm above the soil surface</tissue>
    </source>
</reference>
<name>A0A0A9HII6_ARUDO</name>
<sequence length="43" mass="4593">MIFDFNHFGGLSLPPNLQDPAKHKQAGDVNKPAAARVYGGVTL</sequence>
<dbReference type="AlphaFoldDB" id="A0A0A9HII6"/>
<reference evidence="1" key="1">
    <citation type="submission" date="2014-09" db="EMBL/GenBank/DDBJ databases">
        <authorList>
            <person name="Magalhaes I.L.F."/>
            <person name="Oliveira U."/>
            <person name="Santos F.R."/>
            <person name="Vidigal T.H.D.A."/>
            <person name="Brescovit A.D."/>
            <person name="Santos A.J."/>
        </authorList>
    </citation>
    <scope>NUCLEOTIDE SEQUENCE</scope>
    <source>
        <tissue evidence="1">Shoot tissue taken approximately 20 cm above the soil surface</tissue>
    </source>
</reference>
<accession>A0A0A9HII6</accession>
<evidence type="ECO:0000313" key="1">
    <source>
        <dbReference type="EMBL" id="JAE36567.1"/>
    </source>
</evidence>
<proteinExistence type="predicted"/>